<evidence type="ECO:0000256" key="1">
    <source>
        <dbReference type="SAM" id="Phobius"/>
    </source>
</evidence>
<reference evidence="2" key="3">
    <citation type="submission" date="2018-07" db="EMBL/GenBank/DDBJ databases">
        <title>WGS assembly of Glycine max.</title>
        <authorList>
            <person name="Schmutz J."/>
            <person name="Cannon S."/>
            <person name="Schlueter J."/>
            <person name="Ma J."/>
            <person name="Mitros T."/>
            <person name="Nelson W."/>
            <person name="Hyten D."/>
            <person name="Song Q."/>
            <person name="Thelen J."/>
            <person name="Cheng J."/>
            <person name="Xu D."/>
            <person name="Hellsten U."/>
            <person name="May G."/>
            <person name="Yu Y."/>
            <person name="Sakurai T."/>
            <person name="Umezawa T."/>
            <person name="Bhattacharyya M."/>
            <person name="Sandhu D."/>
            <person name="Valliyodan B."/>
            <person name="Lindquist E."/>
            <person name="Peto M."/>
            <person name="Grant D."/>
            <person name="Shu S."/>
            <person name="Goodstein D."/>
            <person name="Barry K."/>
            <person name="Futrell-Griggs M."/>
            <person name="Abernathy B."/>
            <person name="Du J."/>
            <person name="Tian Z."/>
            <person name="Zhu L."/>
            <person name="Gill N."/>
            <person name="Joshi T."/>
            <person name="Libault M."/>
            <person name="Sethuraman A."/>
            <person name="Zhang X."/>
            <person name="Shinozaki K."/>
            <person name="Nguyen H."/>
            <person name="Wing R."/>
            <person name="Cregan P."/>
            <person name="Specht J."/>
            <person name="Grimwood J."/>
            <person name="Rokhsar D."/>
            <person name="Stacey G."/>
            <person name="Shoemaker R."/>
            <person name="Jackson S."/>
        </authorList>
    </citation>
    <scope>NUCLEOTIDE SEQUENCE</scope>
    <source>
        <tissue evidence="2">Callus</tissue>
    </source>
</reference>
<dbReference type="HOGENOM" id="CLU_1828791_0_0_1"/>
<dbReference type="EnsemblPlants" id="KRH15377">
    <property type="protein sequence ID" value="KRH15377"/>
    <property type="gene ID" value="GLYMA_14G084000"/>
</dbReference>
<reference evidence="3" key="2">
    <citation type="submission" date="2018-02" db="UniProtKB">
        <authorList>
            <consortium name="EnsemblPlants"/>
        </authorList>
    </citation>
    <scope>IDENTIFICATION</scope>
    <source>
        <strain evidence="3">Williams 82</strain>
    </source>
</reference>
<dbReference type="PaxDb" id="3847-GLYMA14G09220.2"/>
<sequence length="141" mass="16030">MLVTVGKLHMSPTMCKFINTTRSLSFKLMAKIYLFILSSLPLPYLPSHLSLSYTHCRGLPCAGSVISFRQHSTSPFFLSSPFFLFFSPFLQIYKFYFPNQLINPFKKSVAFHFFSGGVLPPFLFAPFLDFSSIKSNCFPLG</sequence>
<feature type="transmembrane region" description="Helical" evidence="1">
    <location>
        <begin position="76"/>
        <end position="97"/>
    </location>
</feature>
<keyword evidence="1" id="KW-0812">Transmembrane</keyword>
<evidence type="ECO:0000313" key="3">
    <source>
        <dbReference type="EnsemblPlants" id="KRH15377"/>
    </source>
</evidence>
<dbReference type="Proteomes" id="UP000008827">
    <property type="component" value="Chromosome 14"/>
</dbReference>
<keyword evidence="1" id="KW-1133">Transmembrane helix</keyword>
<name>I1M8N6_SOYBN</name>
<gene>
    <name evidence="2" type="ORF">GLYMA_14G084000</name>
</gene>
<dbReference type="Gramene" id="KRH15377">
    <property type="protein sequence ID" value="KRH15377"/>
    <property type="gene ID" value="GLYMA_14G084000"/>
</dbReference>
<dbReference type="AlphaFoldDB" id="I1M8N6"/>
<organism evidence="2">
    <name type="scientific">Glycine max</name>
    <name type="common">Soybean</name>
    <name type="synonym">Glycine hispida</name>
    <dbReference type="NCBI Taxonomy" id="3847"/>
    <lineage>
        <taxon>Eukaryota</taxon>
        <taxon>Viridiplantae</taxon>
        <taxon>Streptophyta</taxon>
        <taxon>Embryophyta</taxon>
        <taxon>Tracheophyta</taxon>
        <taxon>Spermatophyta</taxon>
        <taxon>Magnoliopsida</taxon>
        <taxon>eudicotyledons</taxon>
        <taxon>Gunneridae</taxon>
        <taxon>Pentapetalae</taxon>
        <taxon>rosids</taxon>
        <taxon>fabids</taxon>
        <taxon>Fabales</taxon>
        <taxon>Fabaceae</taxon>
        <taxon>Papilionoideae</taxon>
        <taxon>50 kb inversion clade</taxon>
        <taxon>NPAAA clade</taxon>
        <taxon>indigoferoid/millettioid clade</taxon>
        <taxon>Phaseoleae</taxon>
        <taxon>Glycine</taxon>
        <taxon>Glycine subgen. Soja</taxon>
    </lineage>
</organism>
<proteinExistence type="predicted"/>
<evidence type="ECO:0000313" key="2">
    <source>
        <dbReference type="EMBL" id="KRH15377.1"/>
    </source>
</evidence>
<accession>I1M8N6</accession>
<protein>
    <submittedName>
        <fullName evidence="2 3">Uncharacterized protein</fullName>
    </submittedName>
</protein>
<dbReference type="InParanoid" id="I1M8N6"/>
<reference evidence="2 3" key="1">
    <citation type="journal article" date="2010" name="Nature">
        <title>Genome sequence of the palaeopolyploid soybean.</title>
        <authorList>
            <person name="Schmutz J."/>
            <person name="Cannon S.B."/>
            <person name="Schlueter J."/>
            <person name="Ma J."/>
            <person name="Mitros T."/>
            <person name="Nelson W."/>
            <person name="Hyten D.L."/>
            <person name="Song Q."/>
            <person name="Thelen J.J."/>
            <person name="Cheng J."/>
            <person name="Xu D."/>
            <person name="Hellsten U."/>
            <person name="May G.D."/>
            <person name="Yu Y."/>
            <person name="Sakurai T."/>
            <person name="Umezawa T."/>
            <person name="Bhattacharyya M.K."/>
            <person name="Sandhu D."/>
            <person name="Valliyodan B."/>
            <person name="Lindquist E."/>
            <person name="Peto M."/>
            <person name="Grant D."/>
            <person name="Shu S."/>
            <person name="Goodstein D."/>
            <person name="Barry K."/>
            <person name="Futrell-Griggs M."/>
            <person name="Abernathy B."/>
            <person name="Du J."/>
            <person name="Tian Z."/>
            <person name="Zhu L."/>
            <person name="Gill N."/>
            <person name="Joshi T."/>
            <person name="Libault M."/>
            <person name="Sethuraman A."/>
            <person name="Zhang X.-C."/>
            <person name="Shinozaki K."/>
            <person name="Nguyen H.T."/>
            <person name="Wing R.A."/>
            <person name="Cregan P."/>
            <person name="Specht J."/>
            <person name="Grimwood J."/>
            <person name="Rokhsar D."/>
            <person name="Stacey G."/>
            <person name="Shoemaker R.C."/>
            <person name="Jackson S.A."/>
        </authorList>
    </citation>
    <scope>NUCLEOTIDE SEQUENCE [LARGE SCALE GENOMIC DNA]</scope>
    <source>
        <strain evidence="3">cv. Williams 82</strain>
        <tissue evidence="2">Callus</tissue>
    </source>
</reference>
<keyword evidence="4" id="KW-1185">Reference proteome</keyword>
<keyword evidence="1" id="KW-0472">Membrane</keyword>
<feature type="transmembrane region" description="Helical" evidence="1">
    <location>
        <begin position="109"/>
        <end position="128"/>
    </location>
</feature>
<evidence type="ECO:0000313" key="4">
    <source>
        <dbReference type="Proteomes" id="UP000008827"/>
    </source>
</evidence>
<dbReference type="EMBL" id="CM000847">
    <property type="protein sequence ID" value="KRH15377.1"/>
    <property type="molecule type" value="Genomic_DNA"/>
</dbReference>